<name>A0A0A6VRZ6_KOCRO</name>
<evidence type="ECO:0000313" key="3">
    <source>
        <dbReference type="EMBL" id="KHD96549.1"/>
    </source>
</evidence>
<dbReference type="EMBL" id="JSUH01000015">
    <property type="protein sequence ID" value="KHD96549.1"/>
    <property type="molecule type" value="Genomic_DNA"/>
</dbReference>
<feature type="region of interest" description="Disordered" evidence="1">
    <location>
        <begin position="138"/>
        <end position="169"/>
    </location>
</feature>
<dbReference type="Proteomes" id="UP000030466">
    <property type="component" value="Unassembled WGS sequence"/>
</dbReference>
<sequence>MQRSVRVLSLAVAALTSLVLTGCEDNLLLQDRPEPLSQVTPTATTPDPGCTISEAGKDPGQTEDITTAPDNLKLSCGDRTLILAGDYTNKTANSFFPDHTAIKAAIVVDGEARIWHILGPQGEDEGCLTIQRLDETSASRDECDAERLNQWQDSDPAAETRDTAAAQIP</sequence>
<proteinExistence type="predicted"/>
<evidence type="ECO:0008006" key="5">
    <source>
        <dbReference type="Google" id="ProtNLM"/>
    </source>
</evidence>
<evidence type="ECO:0000313" key="4">
    <source>
        <dbReference type="Proteomes" id="UP000030466"/>
    </source>
</evidence>
<feature type="compositionally biased region" description="Basic and acidic residues" evidence="1">
    <location>
        <begin position="138"/>
        <end position="147"/>
    </location>
</feature>
<evidence type="ECO:0000256" key="2">
    <source>
        <dbReference type="SAM" id="SignalP"/>
    </source>
</evidence>
<dbReference type="AlphaFoldDB" id="A0A0A6VRZ6"/>
<evidence type="ECO:0000256" key="1">
    <source>
        <dbReference type="SAM" id="MobiDB-lite"/>
    </source>
</evidence>
<keyword evidence="4" id="KW-1185">Reference proteome</keyword>
<feature type="region of interest" description="Disordered" evidence="1">
    <location>
        <begin position="36"/>
        <end position="66"/>
    </location>
</feature>
<dbReference type="RefSeq" id="WP_035929377.1">
    <property type="nucleotide sequence ID" value="NZ_JSUH01000015.1"/>
</dbReference>
<keyword evidence="2" id="KW-0732">Signal</keyword>
<gene>
    <name evidence="3" type="ORF">GY22_14715</name>
</gene>
<dbReference type="PROSITE" id="PS51257">
    <property type="entry name" value="PROKAR_LIPOPROTEIN"/>
    <property type="match status" value="1"/>
</dbReference>
<feature type="chain" id="PRO_5039703738" description="Lipoprotein" evidence="2">
    <location>
        <begin position="23"/>
        <end position="169"/>
    </location>
</feature>
<organism evidence="3 4">
    <name type="scientific">Kocuria rosea subsp. polaris</name>
    <dbReference type="NCBI Taxonomy" id="136273"/>
    <lineage>
        <taxon>Bacteria</taxon>
        <taxon>Bacillati</taxon>
        <taxon>Actinomycetota</taxon>
        <taxon>Actinomycetes</taxon>
        <taxon>Micrococcales</taxon>
        <taxon>Micrococcaceae</taxon>
        <taxon>Kocuria</taxon>
    </lineage>
</organism>
<dbReference type="OrthoDB" id="4881228at2"/>
<reference evidence="3 4" key="1">
    <citation type="journal article" date="2003" name="Int. J. Syst. Evol. Microbiol.">
        <title>Kocuria polaris sp. nov., an orange-pigmented psychrophilic bacterium isolated from an Antarctic cyanobacterial mat sample.</title>
        <authorList>
            <person name="Reddy G.S."/>
            <person name="Prakash J.S."/>
            <person name="Prabahar V."/>
            <person name="Matsumoto G.I."/>
            <person name="Stackebrandt E."/>
            <person name="Shivaji S."/>
        </authorList>
    </citation>
    <scope>NUCLEOTIDE SEQUENCE [LARGE SCALE GENOMIC DNA]</scope>
    <source>
        <strain evidence="3 4">CMS 76or</strain>
    </source>
</reference>
<accession>A0A0A6VRZ6</accession>
<comment type="caution">
    <text evidence="3">The sequence shown here is derived from an EMBL/GenBank/DDBJ whole genome shotgun (WGS) entry which is preliminary data.</text>
</comment>
<protein>
    <recommendedName>
        <fullName evidence="5">Lipoprotein</fullName>
    </recommendedName>
</protein>
<feature type="signal peptide" evidence="2">
    <location>
        <begin position="1"/>
        <end position="22"/>
    </location>
</feature>